<evidence type="ECO:0000256" key="3">
    <source>
        <dbReference type="ARBA" id="ARBA00022898"/>
    </source>
</evidence>
<dbReference type="InterPro" id="IPR002129">
    <property type="entry name" value="PyrdxlP-dep_de-COase"/>
</dbReference>
<dbReference type="Proteomes" id="UP001345219">
    <property type="component" value="Chromosome 16"/>
</dbReference>
<evidence type="ECO:0000256" key="1">
    <source>
        <dbReference type="ARBA" id="ARBA00001933"/>
    </source>
</evidence>
<evidence type="ECO:0000256" key="2">
    <source>
        <dbReference type="ARBA" id="ARBA00022793"/>
    </source>
</evidence>
<name>A0AAN7PX42_9MYRT</name>
<evidence type="ECO:0000313" key="6">
    <source>
        <dbReference type="EMBL" id="KAK4753170.1"/>
    </source>
</evidence>
<accession>A0AAN7PX42</accession>
<evidence type="ECO:0000256" key="5">
    <source>
        <dbReference type="RuleBase" id="RU000382"/>
    </source>
</evidence>
<dbReference type="Gene3D" id="3.40.640.10">
    <property type="entry name" value="Type I PLP-dependent aspartate aminotransferase-like (Major domain)"/>
    <property type="match status" value="1"/>
</dbReference>
<dbReference type="InterPro" id="IPR010977">
    <property type="entry name" value="Aromatic_deC"/>
</dbReference>
<dbReference type="InterPro" id="IPR015421">
    <property type="entry name" value="PyrdxlP-dep_Trfase_major"/>
</dbReference>
<evidence type="ECO:0000256" key="4">
    <source>
        <dbReference type="ARBA" id="ARBA00023239"/>
    </source>
</evidence>
<dbReference type="GO" id="GO:0030170">
    <property type="term" value="F:pyridoxal phosphate binding"/>
    <property type="evidence" value="ECO:0007669"/>
    <property type="project" value="InterPro"/>
</dbReference>
<keyword evidence="3 5" id="KW-0663">Pyridoxal phosphate</keyword>
<comment type="similarity">
    <text evidence="5">Belongs to the group II decarboxylase family.</text>
</comment>
<organism evidence="6 7">
    <name type="scientific">Trapa incisa</name>
    <dbReference type="NCBI Taxonomy" id="236973"/>
    <lineage>
        <taxon>Eukaryota</taxon>
        <taxon>Viridiplantae</taxon>
        <taxon>Streptophyta</taxon>
        <taxon>Embryophyta</taxon>
        <taxon>Tracheophyta</taxon>
        <taxon>Spermatophyta</taxon>
        <taxon>Magnoliopsida</taxon>
        <taxon>eudicotyledons</taxon>
        <taxon>Gunneridae</taxon>
        <taxon>Pentapetalae</taxon>
        <taxon>rosids</taxon>
        <taxon>malvids</taxon>
        <taxon>Myrtales</taxon>
        <taxon>Lythraceae</taxon>
        <taxon>Trapa</taxon>
    </lineage>
</organism>
<dbReference type="GO" id="GO:0016831">
    <property type="term" value="F:carboxy-lyase activity"/>
    <property type="evidence" value="ECO:0007669"/>
    <property type="project" value="TreeGrafter"/>
</dbReference>
<dbReference type="InterPro" id="IPR015424">
    <property type="entry name" value="PyrdxlP-dep_Trfase"/>
</dbReference>
<dbReference type="SUPFAM" id="SSF53383">
    <property type="entry name" value="PLP-dependent transferases"/>
    <property type="match status" value="1"/>
</dbReference>
<protein>
    <submittedName>
        <fullName evidence="6">Uncharacterized protein</fullName>
    </submittedName>
</protein>
<dbReference type="GO" id="GO:0019752">
    <property type="term" value="P:carboxylic acid metabolic process"/>
    <property type="evidence" value="ECO:0007669"/>
    <property type="project" value="InterPro"/>
</dbReference>
<gene>
    <name evidence="6" type="ORF">SAY87_021968</name>
</gene>
<dbReference type="PANTHER" id="PTHR11999:SF96">
    <property type="entry name" value="TYROSINE DECARBOXYLASE"/>
    <property type="match status" value="1"/>
</dbReference>
<dbReference type="Pfam" id="PF00282">
    <property type="entry name" value="Pyridoxal_deC"/>
    <property type="match status" value="1"/>
</dbReference>
<keyword evidence="4 5" id="KW-0456">Lyase</keyword>
<reference evidence="6 7" key="1">
    <citation type="journal article" date="2023" name="Hortic Res">
        <title>Pangenome of water caltrop reveals structural variations and asymmetric subgenome divergence after allopolyploidization.</title>
        <authorList>
            <person name="Zhang X."/>
            <person name="Chen Y."/>
            <person name="Wang L."/>
            <person name="Yuan Y."/>
            <person name="Fang M."/>
            <person name="Shi L."/>
            <person name="Lu R."/>
            <person name="Comes H.P."/>
            <person name="Ma Y."/>
            <person name="Chen Y."/>
            <person name="Huang G."/>
            <person name="Zhou Y."/>
            <person name="Zheng Z."/>
            <person name="Qiu Y."/>
        </authorList>
    </citation>
    <scope>NUCLEOTIDE SEQUENCE [LARGE SCALE GENOMIC DNA]</scope>
    <source>
        <tissue evidence="6">Roots</tissue>
    </source>
</reference>
<proteinExistence type="inferred from homology"/>
<comment type="caution">
    <text evidence="6">The sequence shown here is derived from an EMBL/GenBank/DDBJ whole genome shotgun (WGS) entry which is preliminary data.</text>
</comment>
<keyword evidence="2" id="KW-0210">Decarboxylase</keyword>
<dbReference type="AlphaFoldDB" id="A0AAN7PX42"/>
<comment type="cofactor">
    <cofactor evidence="1 5">
        <name>pyridoxal 5'-phosphate</name>
        <dbReference type="ChEBI" id="CHEBI:597326"/>
    </cofactor>
</comment>
<dbReference type="PANTHER" id="PTHR11999">
    <property type="entry name" value="GROUP II PYRIDOXAL-5-PHOSPHATE DECARBOXYLASE"/>
    <property type="match status" value="1"/>
</dbReference>
<dbReference type="EMBL" id="JAXIOK010000016">
    <property type="protein sequence ID" value="KAK4753170.1"/>
    <property type="molecule type" value="Genomic_DNA"/>
</dbReference>
<sequence>MWSKSVVNYKDWQISLSRRFKAIRLWLIMRSHGVAGLRDHIQRHMLDCLPSINKCTGLSSSSSPHPCNPSRL</sequence>
<evidence type="ECO:0000313" key="7">
    <source>
        <dbReference type="Proteomes" id="UP001345219"/>
    </source>
</evidence>
<keyword evidence="7" id="KW-1185">Reference proteome</keyword>
<dbReference type="GO" id="GO:0005737">
    <property type="term" value="C:cytoplasm"/>
    <property type="evidence" value="ECO:0007669"/>
    <property type="project" value="TreeGrafter"/>
</dbReference>